<feature type="compositionally biased region" description="Basic and acidic residues" evidence="1">
    <location>
        <begin position="1384"/>
        <end position="1393"/>
    </location>
</feature>
<name>A0AAW4G9G9_GORRU</name>
<reference evidence="3" key="1">
    <citation type="submission" date="2021-02" db="EMBL/GenBank/DDBJ databases">
        <title>Taxonomy, biology and ecology of Rhodococcus bacteria occurring in California pistachio and other woody hosts as revealed by genome sequence analyses.</title>
        <authorList>
            <person name="Riely B."/>
            <person name="Gai Y."/>
        </authorList>
    </citation>
    <scope>NUCLEOTIDE SEQUENCE</scope>
    <source>
        <strain evidence="3">BP-295</strain>
    </source>
</reference>
<feature type="compositionally biased region" description="Basic and acidic residues" evidence="1">
    <location>
        <begin position="1449"/>
        <end position="1471"/>
    </location>
</feature>
<dbReference type="RefSeq" id="WP_204718934.1">
    <property type="nucleotide sequence ID" value="NZ_JAFFGU010000019.1"/>
</dbReference>
<evidence type="ECO:0000259" key="2">
    <source>
        <dbReference type="Pfam" id="PF20155"/>
    </source>
</evidence>
<dbReference type="NCBIfam" id="TIGR02675">
    <property type="entry name" value="tape_meas_nterm"/>
    <property type="match status" value="1"/>
</dbReference>
<feature type="compositionally biased region" description="Basic and acidic residues" evidence="1">
    <location>
        <begin position="1559"/>
        <end position="1574"/>
    </location>
</feature>
<dbReference type="InterPro" id="IPR013491">
    <property type="entry name" value="Tape_meas_N"/>
</dbReference>
<feature type="region of interest" description="Disordered" evidence="1">
    <location>
        <begin position="1372"/>
        <end position="1393"/>
    </location>
</feature>
<accession>A0AAW4G9G9</accession>
<feature type="compositionally biased region" description="Polar residues" evidence="1">
    <location>
        <begin position="1372"/>
        <end position="1382"/>
    </location>
</feature>
<sequence>MATEIATAYVSILPETSRIAPGIRNALNGAERGASDSGRRMGHTMSTALGTALGIGVSKAAGTASKVLNEAFSAGYNRLNTLEKADIQFRNMGLSAGQTKRQLGDLNNIVTGTSTSLSAAAQAAAMLGGAGVAAGDDMNAAVKAIVNVSAASGAAAEDIGLVMMQIKASGKLMGGDALQLAQRGVPIYDLLAKSIGRTTAEIRTMGEEGKISFEQVVTAINQGTGNLAKEMGETLPAKLANFRTAMGRLSAAGMEPFLLRAKGGVVGLTEAVNTLTPKMKDFALAADAKIFDEWVPKVKAAYGALEDSGAIDQARNTFVGLWDALVDLGPAAKAIAMSLMEAGQSLGVGSWQLFLATVQAASGILQGLTPVLTAVGDLMQAHPGYVTAALAAWLAFRTVPALLGRITTAIAPVTAGVGTMGRNLSGVRPAITGFGDAYRTSLGYIRQANPQISTAGAHIRVLGANAGMAARGGMAALGRGASSVANALGGPLSVGLMAATAGILVATQAHAKAKQGAADQARAVEDLAESQLKMGAAFRESRGAMNDDIWAKASEQLESYSKTLDATAERHSSGWDVAKNIFDMGDHWSGRTSEINAQAESAMAARKAIEDLGLTTDETARAVYGTQGQWMTLEQRLIAMGDGGIAAANDLSQLRFEANQQRDAAARVTPGVSELSEAMQVLGDNTASAAEKSKALKSALDALNPARTKGEAIAKHNEVMRQVAESTKNAIDQTQGFGKSLLDQQLGVNTATKNGAELRQSLMDIIDATSDAASSGADMTERNRLNQEAMAQLAKQYGVSVDEIRSAADKLGMDDVGVAVTLEGAPEVIQQLASISNAWNDTPSKKTITVAEDQVNNDTRAALEEFGLKVSEPLNGTVTITANDDQARAKFLLVTQNVAVLNALKANPNVDLNKLQFDAKNAGVRAELAGLDRTAVSPAAGLVIDDLLRGKQVSMEQLAILSATTSNPQVNLEIAKIMEKIGLVNTQLDQTARTRVANIQPIVLGAAPGTPGGAMGPAMPAGADGLIRRYADGGIHDLEKYANGGALTDPKILPGRGPGSVFVTPAGPAIAAEGETGGEAFIPLGPTKRRRSTDILATVAQMFGFDLVPSGQMPNSISGFFGEMAGGAVSRLMAKTGVDRFRRFADGGITGAELRRLAEGAGASRPLTGAPYVWGGVNWGDCSGAMSAFARAAAGLAPFGGRFTTASMGAQIQQMGGQLGRGGSGDLRFGWYNGGQGGGHTAGTLPDGTNVEMGGGNGGGMMGGSAAGADDPQFTDHAFFPVGSAFDPGSGVPGDEGGWVQRPDGTWVQTGSGNYGASGSGSGSSTSNSISGLFGDAAKAAVGGQVADILEVFGISDTPGVVGAYSEYMNMRNQSQNGSGATVSKEDRERAKAEYDAAKDSLKADYESAKLTRKQDYEQKKQALENDFTLKKIDRATYERKLNELKHAHENDELAKKQEYDSRVAEAKSKYDSATGKAPGAGTTGSDPSATLGLKQKYEDEKLARKQQYDQEKAARKERYEADKKALAEQKLGSELNKQRSDALKAQYDSDLAGMKARYESNELAKKQEYERAAKSVPSVSPGSPRPGVTDPGTVKPRPGEDLGGAGGAPTGNAVKDAFRSGLREGWRQGPPWEATDWIINKESSWNPTATNAESGAFGLPQFLGSTKDQYLPDSSPDPRRQGEAYDAYVGDRYGDPLKAKEHHVNAGWYERGGVIHEGANIMLNGLGHKETALPFDPRDLKASLDRGGAGSPELMDKIDQLITVVAKSSGVTINNPTYRNESEAVRRQQQYVSRQLMRTGG</sequence>
<dbReference type="Proteomes" id="UP001195196">
    <property type="component" value="Unassembled WGS sequence"/>
</dbReference>
<feature type="compositionally biased region" description="Low complexity" evidence="1">
    <location>
        <begin position="1576"/>
        <end position="1589"/>
    </location>
</feature>
<feature type="region of interest" description="Disordered" evidence="1">
    <location>
        <begin position="1449"/>
        <end position="1523"/>
    </location>
</feature>
<evidence type="ECO:0000313" key="4">
    <source>
        <dbReference type="Proteomes" id="UP001195196"/>
    </source>
</evidence>
<comment type="caution">
    <text evidence="3">The sequence shown here is derived from an EMBL/GenBank/DDBJ whole genome shotgun (WGS) entry which is preliminary data.</text>
</comment>
<evidence type="ECO:0000256" key="1">
    <source>
        <dbReference type="SAM" id="MobiDB-lite"/>
    </source>
</evidence>
<gene>
    <name evidence="3" type="ORF">JTZ10_21740</name>
</gene>
<protein>
    <submittedName>
        <fullName evidence="3">Tape measure protein</fullName>
    </submittedName>
</protein>
<evidence type="ECO:0000313" key="3">
    <source>
        <dbReference type="EMBL" id="MBM7280371.1"/>
    </source>
</evidence>
<dbReference type="SUPFAM" id="SSF53955">
    <property type="entry name" value="Lysozyme-like"/>
    <property type="match status" value="1"/>
</dbReference>
<feature type="compositionally biased region" description="Low complexity" evidence="1">
    <location>
        <begin position="1474"/>
        <end position="1485"/>
    </location>
</feature>
<organism evidence="3 4">
    <name type="scientific">Gordonia rubripertincta</name>
    <name type="common">Rhodococcus corallinus</name>
    <dbReference type="NCBI Taxonomy" id="36822"/>
    <lineage>
        <taxon>Bacteria</taxon>
        <taxon>Bacillati</taxon>
        <taxon>Actinomycetota</taxon>
        <taxon>Actinomycetes</taxon>
        <taxon>Mycobacteriales</taxon>
        <taxon>Gordoniaceae</taxon>
        <taxon>Gordonia</taxon>
    </lineage>
</organism>
<dbReference type="Gene3D" id="1.10.530.10">
    <property type="match status" value="1"/>
</dbReference>
<feature type="region of interest" description="Disordered" evidence="1">
    <location>
        <begin position="1559"/>
        <end position="1616"/>
    </location>
</feature>
<feature type="compositionally biased region" description="Basic and acidic residues" evidence="1">
    <location>
        <begin position="1496"/>
        <end position="1523"/>
    </location>
</feature>
<proteinExistence type="predicted"/>
<dbReference type="InterPro" id="IPR023346">
    <property type="entry name" value="Lysozyme-like_dom_sf"/>
</dbReference>
<dbReference type="Pfam" id="PF20155">
    <property type="entry name" value="TMP_3"/>
    <property type="match status" value="1"/>
</dbReference>
<feature type="domain" description="Tape measure protein N-terminal" evidence="2">
    <location>
        <begin position="77"/>
        <end position="249"/>
    </location>
</feature>
<dbReference type="EMBL" id="JAFFGU010000019">
    <property type="protein sequence ID" value="MBM7280371.1"/>
    <property type="molecule type" value="Genomic_DNA"/>
</dbReference>